<feature type="transmembrane region" description="Helical" evidence="8">
    <location>
        <begin position="15"/>
        <end position="37"/>
    </location>
</feature>
<feature type="transmembrane region" description="Helical" evidence="8">
    <location>
        <begin position="247"/>
        <end position="269"/>
    </location>
</feature>
<gene>
    <name evidence="10" type="ORF">ADN00_12110</name>
</gene>
<accession>A0A0P6X6Y8</accession>
<evidence type="ECO:0000313" key="10">
    <source>
        <dbReference type="EMBL" id="KPL76081.1"/>
    </source>
</evidence>
<keyword evidence="6 8" id="KW-1133">Transmembrane helix</keyword>
<protein>
    <recommendedName>
        <fullName evidence="9">Glycosyltransferase RgtA/B/C/D-like domain-containing protein</fullName>
    </recommendedName>
</protein>
<reference evidence="10 11" key="1">
    <citation type="submission" date="2015-07" db="EMBL/GenBank/DDBJ databases">
        <title>Genome sequence of Ornatilinea apprima DSM 23815.</title>
        <authorList>
            <person name="Hemp J."/>
            <person name="Ward L.M."/>
            <person name="Pace L.A."/>
            <person name="Fischer W.W."/>
        </authorList>
    </citation>
    <scope>NUCLEOTIDE SEQUENCE [LARGE SCALE GENOMIC DNA]</scope>
    <source>
        <strain evidence="10 11">P3M-1</strain>
    </source>
</reference>
<dbReference type="InterPro" id="IPR050297">
    <property type="entry name" value="LipidA_mod_glycosyltrf_83"/>
</dbReference>
<dbReference type="InterPro" id="IPR038731">
    <property type="entry name" value="RgtA/B/C-like"/>
</dbReference>
<dbReference type="GO" id="GO:0009103">
    <property type="term" value="P:lipopolysaccharide biosynthetic process"/>
    <property type="evidence" value="ECO:0007669"/>
    <property type="project" value="UniProtKB-ARBA"/>
</dbReference>
<keyword evidence="4" id="KW-0808">Transferase</keyword>
<dbReference type="OrthoDB" id="138467at2"/>
<feature type="transmembrane region" description="Helical" evidence="8">
    <location>
        <begin position="311"/>
        <end position="329"/>
    </location>
</feature>
<dbReference type="GO" id="GO:0005886">
    <property type="term" value="C:plasma membrane"/>
    <property type="evidence" value="ECO:0007669"/>
    <property type="project" value="UniProtKB-SubCell"/>
</dbReference>
<evidence type="ECO:0000256" key="4">
    <source>
        <dbReference type="ARBA" id="ARBA00022679"/>
    </source>
</evidence>
<keyword evidence="11" id="KW-1185">Reference proteome</keyword>
<dbReference type="PANTHER" id="PTHR33908:SF11">
    <property type="entry name" value="MEMBRANE PROTEIN"/>
    <property type="match status" value="1"/>
</dbReference>
<feature type="transmembrane region" description="Helical" evidence="8">
    <location>
        <begin position="394"/>
        <end position="415"/>
    </location>
</feature>
<evidence type="ECO:0000256" key="2">
    <source>
        <dbReference type="ARBA" id="ARBA00022475"/>
    </source>
</evidence>
<dbReference type="STRING" id="1134406.ADN00_12110"/>
<keyword evidence="2" id="KW-1003">Cell membrane</keyword>
<keyword evidence="3" id="KW-0328">Glycosyltransferase</keyword>
<keyword evidence="7 8" id="KW-0472">Membrane</keyword>
<dbReference type="Pfam" id="PF13231">
    <property type="entry name" value="PMT_2"/>
    <property type="match status" value="1"/>
</dbReference>
<dbReference type="PANTHER" id="PTHR33908">
    <property type="entry name" value="MANNOSYLTRANSFERASE YKCB-RELATED"/>
    <property type="match status" value="1"/>
</dbReference>
<feature type="transmembrane region" description="Helical" evidence="8">
    <location>
        <begin position="144"/>
        <end position="163"/>
    </location>
</feature>
<comment type="subcellular location">
    <subcellularLocation>
        <location evidence="1">Cell membrane</location>
        <topology evidence="1">Multi-pass membrane protein</topology>
    </subcellularLocation>
</comment>
<feature type="transmembrane region" description="Helical" evidence="8">
    <location>
        <begin position="120"/>
        <end position="137"/>
    </location>
</feature>
<evidence type="ECO:0000256" key="5">
    <source>
        <dbReference type="ARBA" id="ARBA00022692"/>
    </source>
</evidence>
<feature type="transmembrane region" description="Helical" evidence="8">
    <location>
        <begin position="364"/>
        <end position="382"/>
    </location>
</feature>
<sequence length="550" mass="62713">MQTSEIKHARHKQRATWAAIGLIAVFVISGVATLKFYGLTWDEGLGNLFFGERYLFYLTTFRESFVDFKAELPIHNRPLNLFLSPMREFPHEFPPVTDTLSAASMHLLSYTLGWMDAVDAFHVFKIALAGVFLWFLYRFVREEWGATAGLFSVFFLAFFPRFWGDMHFNPKDIPETIWFGLLVMAYYTWLKRQDAGRALLVGALFAAALGTKANAAFAPLILILGLWQVKLPATTWKESVPFWLRDAWQYVLMGVTALSLYVASWPFVYVQNNPVSAVRKYFEFILSQGGRAGGADWSAQPLIHSLTTIPLWMLAFLLIGMAVSVWMMLRKESPKWRLLLVWLVFPIARISMPGMVNFDGIRHYMEYVPAAAILAGIGAQWLAQQVKDLRRRNWALAGIAAGWLVSLVWIGLTLFPHVYIYYSPLIGGVAGARQHFGENEVTDYWASSYRLGMDWLNQNAPEGGLVYVLVADYLVDMTAPLWLRDDLRVIHADDLESLLGQKQPLYVMLLRRPGYWNEQAQYVNQHFEPVHVFAAAGQPVLEIYLVEPQS</sequence>
<evidence type="ECO:0000256" key="8">
    <source>
        <dbReference type="SAM" id="Phobius"/>
    </source>
</evidence>
<feature type="transmembrane region" description="Helical" evidence="8">
    <location>
        <begin position="175"/>
        <end position="190"/>
    </location>
</feature>
<dbReference type="Proteomes" id="UP000050417">
    <property type="component" value="Unassembled WGS sequence"/>
</dbReference>
<dbReference type="AlphaFoldDB" id="A0A0P6X6Y8"/>
<evidence type="ECO:0000256" key="3">
    <source>
        <dbReference type="ARBA" id="ARBA00022676"/>
    </source>
</evidence>
<feature type="transmembrane region" description="Helical" evidence="8">
    <location>
        <begin position="336"/>
        <end position="352"/>
    </location>
</feature>
<dbReference type="EMBL" id="LGCL01000026">
    <property type="protein sequence ID" value="KPL76081.1"/>
    <property type="molecule type" value="Genomic_DNA"/>
</dbReference>
<dbReference type="RefSeq" id="WP_075063277.1">
    <property type="nucleotide sequence ID" value="NZ_LGCL01000026.1"/>
</dbReference>
<feature type="transmembrane region" description="Helical" evidence="8">
    <location>
        <begin position="202"/>
        <end position="227"/>
    </location>
</feature>
<proteinExistence type="predicted"/>
<name>A0A0P6X6Y8_9CHLR</name>
<evidence type="ECO:0000256" key="6">
    <source>
        <dbReference type="ARBA" id="ARBA00022989"/>
    </source>
</evidence>
<dbReference type="GO" id="GO:0016763">
    <property type="term" value="F:pentosyltransferase activity"/>
    <property type="evidence" value="ECO:0007669"/>
    <property type="project" value="TreeGrafter"/>
</dbReference>
<evidence type="ECO:0000313" key="11">
    <source>
        <dbReference type="Proteomes" id="UP000050417"/>
    </source>
</evidence>
<feature type="domain" description="Glycosyltransferase RgtA/B/C/D-like" evidence="9">
    <location>
        <begin position="119"/>
        <end position="258"/>
    </location>
</feature>
<comment type="caution">
    <text evidence="10">The sequence shown here is derived from an EMBL/GenBank/DDBJ whole genome shotgun (WGS) entry which is preliminary data.</text>
</comment>
<evidence type="ECO:0000259" key="9">
    <source>
        <dbReference type="Pfam" id="PF13231"/>
    </source>
</evidence>
<evidence type="ECO:0000256" key="1">
    <source>
        <dbReference type="ARBA" id="ARBA00004651"/>
    </source>
</evidence>
<organism evidence="10 11">
    <name type="scientific">Ornatilinea apprima</name>
    <dbReference type="NCBI Taxonomy" id="1134406"/>
    <lineage>
        <taxon>Bacteria</taxon>
        <taxon>Bacillati</taxon>
        <taxon>Chloroflexota</taxon>
        <taxon>Anaerolineae</taxon>
        <taxon>Anaerolineales</taxon>
        <taxon>Anaerolineaceae</taxon>
        <taxon>Ornatilinea</taxon>
    </lineage>
</organism>
<evidence type="ECO:0000256" key="7">
    <source>
        <dbReference type="ARBA" id="ARBA00023136"/>
    </source>
</evidence>
<keyword evidence="5 8" id="KW-0812">Transmembrane</keyword>